<feature type="domain" description="DUF8176" evidence="3">
    <location>
        <begin position="159"/>
        <end position="254"/>
    </location>
</feature>
<protein>
    <recommendedName>
        <fullName evidence="3">DUF8176 domain-containing protein</fullName>
    </recommendedName>
</protein>
<dbReference type="Pfam" id="PF26527">
    <property type="entry name" value="DUF8176"/>
    <property type="match status" value="1"/>
</dbReference>
<feature type="transmembrane region" description="Helical" evidence="2">
    <location>
        <begin position="87"/>
        <end position="106"/>
    </location>
</feature>
<reference evidence="4 5" key="1">
    <citation type="submission" date="2016-10" db="EMBL/GenBank/DDBJ databases">
        <authorList>
            <person name="de Groot N.N."/>
        </authorList>
    </citation>
    <scope>NUCLEOTIDE SEQUENCE [LARGE SCALE GENOMIC DNA]</scope>
    <source>
        <strain evidence="4 5">JCM 11308</strain>
    </source>
</reference>
<dbReference type="RefSeq" id="WP_072845748.1">
    <property type="nucleotide sequence ID" value="NZ_FNAB01000012.1"/>
</dbReference>
<dbReference type="InterPro" id="IPR058489">
    <property type="entry name" value="DUF8176"/>
</dbReference>
<evidence type="ECO:0000259" key="3">
    <source>
        <dbReference type="Pfam" id="PF26527"/>
    </source>
</evidence>
<evidence type="ECO:0000313" key="4">
    <source>
        <dbReference type="EMBL" id="SDE20976.1"/>
    </source>
</evidence>
<keyword evidence="2" id="KW-1133">Transmembrane helix</keyword>
<gene>
    <name evidence="4" type="ORF">SAMN05444580_11234</name>
</gene>
<sequence length="269" mass="27042">MGTRPTWQSVRDDWFAAAESTPDVGGGGAKPRAGAIDAASVEASQADSSDGPERVPPAEGELTAYVAGSVSGPLAASTRRRRRGVPAIAAVALLVAGGVFAAVTLGDRSGPSEDSAVAAAEQSGVGVGADESGWAATVPASAEDLWCAGLAPGEPATVDSPDPGAAAIAGFEDAYYGARDGAKARTFVAENARVGSAEVLTRGITESIPVGTTHCVVVKRTGEGAYAVDLFERRPDGATTRYRQAVTTVGKSGSPTGEVITAISRREGQ</sequence>
<evidence type="ECO:0000256" key="2">
    <source>
        <dbReference type="SAM" id="Phobius"/>
    </source>
</evidence>
<accession>A0A1G7B3V6</accession>
<dbReference type="AlphaFoldDB" id="A0A1G7B3V6"/>
<proteinExistence type="predicted"/>
<keyword evidence="5" id="KW-1185">Reference proteome</keyword>
<evidence type="ECO:0000256" key="1">
    <source>
        <dbReference type="SAM" id="MobiDB-lite"/>
    </source>
</evidence>
<dbReference type="STRING" id="168276.SAMN05444580_11234"/>
<feature type="region of interest" description="Disordered" evidence="1">
    <location>
        <begin position="18"/>
        <end position="58"/>
    </location>
</feature>
<dbReference type="EMBL" id="FNAB01000012">
    <property type="protein sequence ID" value="SDE20976.1"/>
    <property type="molecule type" value="Genomic_DNA"/>
</dbReference>
<name>A0A1G7B3V6_9NOCA</name>
<dbReference type="Proteomes" id="UP000199417">
    <property type="component" value="Unassembled WGS sequence"/>
</dbReference>
<organism evidence="4 5">
    <name type="scientific">Rhodococcus tukisamuensis</name>
    <dbReference type="NCBI Taxonomy" id="168276"/>
    <lineage>
        <taxon>Bacteria</taxon>
        <taxon>Bacillati</taxon>
        <taxon>Actinomycetota</taxon>
        <taxon>Actinomycetes</taxon>
        <taxon>Mycobacteriales</taxon>
        <taxon>Nocardiaceae</taxon>
        <taxon>Rhodococcus</taxon>
    </lineage>
</organism>
<keyword evidence="2" id="KW-0812">Transmembrane</keyword>
<keyword evidence="2" id="KW-0472">Membrane</keyword>
<evidence type="ECO:0000313" key="5">
    <source>
        <dbReference type="Proteomes" id="UP000199417"/>
    </source>
</evidence>